<reference evidence="1 2" key="1">
    <citation type="submission" date="2022-03" db="EMBL/GenBank/DDBJ databases">
        <title>Taxonomic description of new species and reclassification of some bacterial strains.</title>
        <authorList>
            <person name="Ndongo S."/>
        </authorList>
    </citation>
    <scope>NUCLEOTIDE SEQUENCE [LARGE SCALE GENOMIC DNA]</scope>
    <source>
        <strain evidence="1 2">Marseille-P6666</strain>
    </source>
</reference>
<organism evidence="1 2">
    <name type="scientific">Akkermansia massiliensis</name>
    <dbReference type="NCBI Taxonomy" id="2927224"/>
    <lineage>
        <taxon>Bacteria</taxon>
        <taxon>Pseudomonadati</taxon>
        <taxon>Verrucomicrobiota</taxon>
        <taxon>Verrucomicrobiia</taxon>
        <taxon>Verrucomicrobiales</taxon>
        <taxon>Akkermansiaceae</taxon>
        <taxon>Akkermansia</taxon>
    </lineage>
</organism>
<sequence length="115" mass="13655">MDDTKDKIRAFLKDMEMSREVFADLCGVRKSQVDKWLSYLPIPEARQRVIERIMKEEYSRRQKSLHDPDMDIIEVPFPRNQFDRARMTANIHGMTIEKWASRTLIALSNVPHHNL</sequence>
<gene>
    <name evidence="1" type="ORF">M8N44_00760</name>
</gene>
<dbReference type="Proteomes" id="UP001202031">
    <property type="component" value="Unassembled WGS sequence"/>
</dbReference>
<evidence type="ECO:0000313" key="1">
    <source>
        <dbReference type="EMBL" id="MCL6655847.1"/>
    </source>
</evidence>
<protein>
    <submittedName>
        <fullName evidence="1">Helix-turn-helix domain-containing protein</fullName>
    </submittedName>
</protein>
<dbReference type="GeneID" id="84022367"/>
<proteinExistence type="predicted"/>
<name>A0ABT0R4K0_9BACT</name>
<accession>A0ABT0R4K0</accession>
<comment type="caution">
    <text evidence="1">The sequence shown here is derived from an EMBL/GenBank/DDBJ whole genome shotgun (WGS) entry which is preliminary data.</text>
</comment>
<dbReference type="EMBL" id="JAMGSI010000001">
    <property type="protein sequence ID" value="MCL6655847.1"/>
    <property type="molecule type" value="Genomic_DNA"/>
</dbReference>
<keyword evidence="2" id="KW-1185">Reference proteome</keyword>
<dbReference type="RefSeq" id="WP_022397833.1">
    <property type="nucleotide sequence ID" value="NZ_CP072019.1"/>
</dbReference>
<evidence type="ECO:0000313" key="2">
    <source>
        <dbReference type="Proteomes" id="UP001202031"/>
    </source>
</evidence>